<protein>
    <submittedName>
        <fullName evidence="1">Uncharacterized protein</fullName>
    </submittedName>
</protein>
<dbReference type="Proteomes" id="UP000018747">
    <property type="component" value="Unassembled WGS sequence"/>
</dbReference>
<dbReference type="EMBL" id="AHMT02000026">
    <property type="protein sequence ID" value="EQA62976.1"/>
    <property type="molecule type" value="Genomic_DNA"/>
</dbReference>
<reference evidence="1" key="1">
    <citation type="submission" date="2013-05" db="EMBL/GenBank/DDBJ databases">
        <authorList>
            <person name="Harkins D.M."/>
            <person name="Durkin A.S."/>
            <person name="Brinkac L.M."/>
            <person name="Haft D.H."/>
            <person name="Selengut J.D."/>
            <person name="Sanka R."/>
            <person name="DePew J."/>
            <person name="Purushe J."/>
            <person name="Hartskeerl R.A."/>
            <person name="Ahmed A."/>
            <person name="van der Linden H."/>
            <person name="Goris M.G.A."/>
            <person name="Vinetz J.M."/>
            <person name="Sutton G.G."/>
            <person name="Nierman W.C."/>
            <person name="Fouts D.E."/>
        </authorList>
    </citation>
    <scope>NUCLEOTIDE SEQUENCE [LARGE SCALE GENOMIC DNA]</scope>
    <source>
        <strain evidence="1">L 60</strain>
    </source>
</reference>
<name>V6HZM4_9LEPT</name>
<sequence>MTPVILWLNDLRNRIAILRAGIEVVPHKVLRSRFRNQWIGDLQK</sequence>
<comment type="caution">
    <text evidence="1">The sequence shown here is derived from an EMBL/GenBank/DDBJ whole genome shotgun (WGS) entry which is preliminary data.</text>
</comment>
<keyword evidence="2" id="KW-1185">Reference proteome</keyword>
<dbReference type="AlphaFoldDB" id="V6HZM4"/>
<accession>V6HZM4</accession>
<proteinExistence type="predicted"/>
<evidence type="ECO:0000313" key="2">
    <source>
        <dbReference type="Proteomes" id="UP000018747"/>
    </source>
</evidence>
<gene>
    <name evidence="1" type="ORF">LEP1GSC062_4218</name>
</gene>
<organism evidence="1 2">
    <name type="scientific">Leptospira alexanderi serovar Manhao 3 str. L 60</name>
    <dbReference type="NCBI Taxonomy" id="1049759"/>
    <lineage>
        <taxon>Bacteria</taxon>
        <taxon>Pseudomonadati</taxon>
        <taxon>Spirochaetota</taxon>
        <taxon>Spirochaetia</taxon>
        <taxon>Leptospirales</taxon>
        <taxon>Leptospiraceae</taxon>
        <taxon>Leptospira</taxon>
    </lineage>
</organism>
<evidence type="ECO:0000313" key="1">
    <source>
        <dbReference type="EMBL" id="EQA62976.1"/>
    </source>
</evidence>